<dbReference type="EMBL" id="KK583216">
    <property type="protein sequence ID" value="KDO27600.1"/>
    <property type="molecule type" value="Genomic_DNA"/>
</dbReference>
<dbReference type="AlphaFoldDB" id="A0A067CEJ4"/>
<accession>A0A067CEJ4</accession>
<organism evidence="2 3">
    <name type="scientific">Saprolegnia parasitica (strain CBS 223.65)</name>
    <dbReference type="NCBI Taxonomy" id="695850"/>
    <lineage>
        <taxon>Eukaryota</taxon>
        <taxon>Sar</taxon>
        <taxon>Stramenopiles</taxon>
        <taxon>Oomycota</taxon>
        <taxon>Saprolegniomycetes</taxon>
        <taxon>Saprolegniales</taxon>
        <taxon>Saprolegniaceae</taxon>
        <taxon>Saprolegnia</taxon>
    </lineage>
</organism>
<dbReference type="GeneID" id="24141491"/>
<evidence type="ECO:0000313" key="3">
    <source>
        <dbReference type="Proteomes" id="UP000030745"/>
    </source>
</evidence>
<sequence>MVDAREVVATVGVVGRERAGFETDTTALKRHHTVVRVAVLCQRIHKIHDRTKDSCETKRIAATHEHRRVLLADSLRREKLGLDRRRHGFLVLQLEEGVRDRAECRDLQETLEREVPATLFALLFEQVARQAALHWTRDRHPRDLVGEVALAVGDGAAGDEVGHRMRHENEIPNGLGRRLAHAKRGFAKLVLDVVVVPASRPRLQMHELGRRAARRMVLDRPPVEGPRVGQWANERVANTMNKQTRFHLLERTPARRRPETEHPRHTRRRLQD</sequence>
<evidence type="ECO:0000256" key="1">
    <source>
        <dbReference type="SAM" id="MobiDB-lite"/>
    </source>
</evidence>
<feature type="region of interest" description="Disordered" evidence="1">
    <location>
        <begin position="250"/>
        <end position="272"/>
    </location>
</feature>
<reference evidence="2 3" key="1">
    <citation type="journal article" date="2013" name="PLoS Genet.">
        <title>Distinctive expansion of potential virulence genes in the genome of the oomycete fish pathogen Saprolegnia parasitica.</title>
        <authorList>
            <person name="Jiang R.H."/>
            <person name="de Bruijn I."/>
            <person name="Haas B.J."/>
            <person name="Belmonte R."/>
            <person name="Lobach L."/>
            <person name="Christie J."/>
            <person name="van den Ackerveken G."/>
            <person name="Bottin A."/>
            <person name="Bulone V."/>
            <person name="Diaz-Moreno S.M."/>
            <person name="Dumas B."/>
            <person name="Fan L."/>
            <person name="Gaulin E."/>
            <person name="Govers F."/>
            <person name="Grenville-Briggs L.J."/>
            <person name="Horner N.R."/>
            <person name="Levin J.Z."/>
            <person name="Mammella M."/>
            <person name="Meijer H.J."/>
            <person name="Morris P."/>
            <person name="Nusbaum C."/>
            <person name="Oome S."/>
            <person name="Phillips A.J."/>
            <person name="van Rooyen D."/>
            <person name="Rzeszutek E."/>
            <person name="Saraiva M."/>
            <person name="Secombes C.J."/>
            <person name="Seidl M.F."/>
            <person name="Snel B."/>
            <person name="Stassen J.H."/>
            <person name="Sykes S."/>
            <person name="Tripathy S."/>
            <person name="van den Berg H."/>
            <person name="Vega-Arreguin J.C."/>
            <person name="Wawra S."/>
            <person name="Young S.K."/>
            <person name="Zeng Q."/>
            <person name="Dieguez-Uribeondo J."/>
            <person name="Russ C."/>
            <person name="Tyler B.M."/>
            <person name="van West P."/>
        </authorList>
    </citation>
    <scope>NUCLEOTIDE SEQUENCE [LARGE SCALE GENOMIC DNA]</scope>
    <source>
        <strain evidence="2 3">CBS 223.65</strain>
    </source>
</reference>
<dbReference type="RefSeq" id="XP_012201784.1">
    <property type="nucleotide sequence ID" value="XM_012346394.1"/>
</dbReference>
<evidence type="ECO:0000313" key="2">
    <source>
        <dbReference type="EMBL" id="KDO27600.1"/>
    </source>
</evidence>
<proteinExistence type="predicted"/>
<keyword evidence="3" id="KW-1185">Reference proteome</keyword>
<protein>
    <submittedName>
        <fullName evidence="2">Uncharacterized protein</fullName>
    </submittedName>
</protein>
<name>A0A067CEJ4_SAPPC</name>
<dbReference type="KEGG" id="spar:SPRG_20313"/>
<gene>
    <name evidence="2" type="ORF">SPRG_20313</name>
</gene>
<dbReference type="VEuPathDB" id="FungiDB:SPRG_20313"/>
<dbReference type="Proteomes" id="UP000030745">
    <property type="component" value="Unassembled WGS sequence"/>
</dbReference>